<dbReference type="EMBL" id="UOEK01000278">
    <property type="protein sequence ID" value="VAW04111.1"/>
    <property type="molecule type" value="Genomic_DNA"/>
</dbReference>
<protein>
    <submittedName>
        <fullName evidence="1">Uncharacterized protein</fullName>
    </submittedName>
</protein>
<evidence type="ECO:0000313" key="1">
    <source>
        <dbReference type="EMBL" id="VAW04111.1"/>
    </source>
</evidence>
<reference evidence="1" key="1">
    <citation type="submission" date="2018-06" db="EMBL/GenBank/DDBJ databases">
        <authorList>
            <person name="Zhirakovskaya E."/>
        </authorList>
    </citation>
    <scope>NUCLEOTIDE SEQUENCE</scope>
</reference>
<dbReference type="AlphaFoldDB" id="A0A3B0SCW0"/>
<name>A0A3B0SCW0_9ZZZZ</name>
<sequence length="105" mass="11389">MLTLYREASCEDCDEIARTLTDMVVAHTVVTVGDTWPPELSEGSLPTIVEGDKVVRGIDDVRSFVRALAEYLDEWNRFQSDSCYVDENGNICDVTVPGSGAASGG</sequence>
<organism evidence="1">
    <name type="scientific">hydrothermal vent metagenome</name>
    <dbReference type="NCBI Taxonomy" id="652676"/>
    <lineage>
        <taxon>unclassified sequences</taxon>
        <taxon>metagenomes</taxon>
        <taxon>ecological metagenomes</taxon>
    </lineage>
</organism>
<accession>A0A3B0SCW0</accession>
<gene>
    <name evidence="1" type="ORF">MNBD_ACTINO02-275</name>
</gene>
<proteinExistence type="predicted"/>